<dbReference type="InterPro" id="IPR001387">
    <property type="entry name" value="Cro/C1-type_HTH"/>
</dbReference>
<evidence type="ECO:0000259" key="1">
    <source>
        <dbReference type="PROSITE" id="PS50943"/>
    </source>
</evidence>
<protein>
    <recommendedName>
        <fullName evidence="1">HTH cro/C1-type domain-containing protein</fullName>
    </recommendedName>
</protein>
<dbReference type="GO" id="GO:0003677">
    <property type="term" value="F:DNA binding"/>
    <property type="evidence" value="ECO:0007669"/>
    <property type="project" value="InterPro"/>
</dbReference>
<dbReference type="AlphaFoldDB" id="A0A367R7C6"/>
<evidence type="ECO:0000313" key="3">
    <source>
        <dbReference type="Proteomes" id="UP000252085"/>
    </source>
</evidence>
<dbReference type="EMBL" id="LXQE01000166">
    <property type="protein sequence ID" value="RCJ32388.1"/>
    <property type="molecule type" value="Genomic_DNA"/>
</dbReference>
<gene>
    <name evidence="2" type="ORF">A6769_28055</name>
</gene>
<dbReference type="PROSITE" id="PS50943">
    <property type="entry name" value="HTH_CROC1"/>
    <property type="match status" value="1"/>
</dbReference>
<name>A0A367R7C6_NOSPU</name>
<evidence type="ECO:0000313" key="2">
    <source>
        <dbReference type="EMBL" id="RCJ32388.1"/>
    </source>
</evidence>
<proteinExistence type="predicted"/>
<dbReference type="Gene3D" id="1.10.260.40">
    <property type="entry name" value="lambda repressor-like DNA-binding domains"/>
    <property type="match status" value="1"/>
</dbReference>
<dbReference type="InterPro" id="IPR010982">
    <property type="entry name" value="Lambda_DNA-bd_dom_sf"/>
</dbReference>
<feature type="domain" description="HTH cro/C1-type" evidence="1">
    <location>
        <begin position="53"/>
        <end position="90"/>
    </location>
</feature>
<organism evidence="2 3">
    <name type="scientific">Nostoc punctiforme NIES-2108</name>
    <dbReference type="NCBI Taxonomy" id="1356359"/>
    <lineage>
        <taxon>Bacteria</taxon>
        <taxon>Bacillati</taxon>
        <taxon>Cyanobacteriota</taxon>
        <taxon>Cyanophyceae</taxon>
        <taxon>Nostocales</taxon>
        <taxon>Nostocaceae</taxon>
        <taxon>Nostoc</taxon>
    </lineage>
</organism>
<dbReference type="Proteomes" id="UP000252085">
    <property type="component" value="Unassembled WGS sequence"/>
</dbReference>
<reference evidence="2 3" key="1">
    <citation type="submission" date="2016-04" db="EMBL/GenBank/DDBJ databases">
        <authorList>
            <person name="Evans L.H."/>
            <person name="Alamgir A."/>
            <person name="Owens N."/>
            <person name="Weber N.D."/>
            <person name="Virtaneva K."/>
            <person name="Barbian K."/>
            <person name="Babar A."/>
            <person name="Rosenke K."/>
        </authorList>
    </citation>
    <scope>NUCLEOTIDE SEQUENCE [LARGE SCALE GENOMIC DNA]</scope>
    <source>
        <strain evidence="2">NIES-2108</strain>
    </source>
</reference>
<sequence length="106" mass="11859">MASREEIEEVVMIPLSEVGSIRWTEQRSQKLRSLRGNMPLVSLSQKLKEHGVDISRQYLNKMETELEVKGATPEMIVGLCKVFGCSLAELLCLKSAKIVQLGVDKV</sequence>
<accession>A0A367R7C6</accession>
<comment type="caution">
    <text evidence="2">The sequence shown here is derived from an EMBL/GenBank/DDBJ whole genome shotgun (WGS) entry which is preliminary data.</text>
</comment>